<accession>A0A0H1BPV2</accession>
<sequence length="140" mass="15765">MYSAREPPSAADGGRPKLKSKAASYLQWFLLRQDSASKGVSDIRNPRASLETALRLSETTKLLIKPYSGEVLRNTPKPGYPVRLCLLCLESELWPRGVQRGPRDNPQQQIPRCRIRNRSTGIAVGRVHASLLLRFYFGNM</sequence>
<name>A0A0H1BPV2_9EURO</name>
<organism evidence="1 2">
    <name type="scientific">Blastomyces silverae</name>
    <dbReference type="NCBI Taxonomy" id="2060906"/>
    <lineage>
        <taxon>Eukaryota</taxon>
        <taxon>Fungi</taxon>
        <taxon>Dikarya</taxon>
        <taxon>Ascomycota</taxon>
        <taxon>Pezizomycotina</taxon>
        <taxon>Eurotiomycetes</taxon>
        <taxon>Eurotiomycetidae</taxon>
        <taxon>Onygenales</taxon>
        <taxon>Ajellomycetaceae</taxon>
        <taxon>Blastomyces</taxon>
    </lineage>
</organism>
<evidence type="ECO:0000313" key="1">
    <source>
        <dbReference type="EMBL" id="KLJ13062.1"/>
    </source>
</evidence>
<proteinExistence type="predicted"/>
<protein>
    <submittedName>
        <fullName evidence="1">Uncharacterized protein</fullName>
    </submittedName>
</protein>
<gene>
    <name evidence="1" type="ORF">EMPG_11989</name>
</gene>
<dbReference type="EMBL" id="LDEV01000541">
    <property type="protein sequence ID" value="KLJ13062.1"/>
    <property type="molecule type" value="Genomic_DNA"/>
</dbReference>
<dbReference type="AlphaFoldDB" id="A0A0H1BPV2"/>
<reference evidence="2" key="1">
    <citation type="journal article" date="2015" name="PLoS Genet.">
        <title>The dynamic genome and transcriptome of the human fungal pathogen Blastomyces and close relative Emmonsia.</title>
        <authorList>
            <person name="Munoz J.F."/>
            <person name="Gauthier G.M."/>
            <person name="Desjardins C.A."/>
            <person name="Gallo J.E."/>
            <person name="Holder J."/>
            <person name="Sullivan T.D."/>
            <person name="Marty A.J."/>
            <person name="Carmen J.C."/>
            <person name="Chen Z."/>
            <person name="Ding L."/>
            <person name="Gujja S."/>
            <person name="Magrini V."/>
            <person name="Misas E."/>
            <person name="Mitreva M."/>
            <person name="Priest M."/>
            <person name="Saif S."/>
            <person name="Whiston E.A."/>
            <person name="Young S."/>
            <person name="Zeng Q."/>
            <person name="Goldman W.E."/>
            <person name="Mardis E.R."/>
            <person name="Taylor J.W."/>
            <person name="McEwen J.G."/>
            <person name="Clay O.K."/>
            <person name="Klein B.S."/>
            <person name="Cuomo C.A."/>
        </authorList>
    </citation>
    <scope>NUCLEOTIDE SEQUENCE [LARGE SCALE GENOMIC DNA]</scope>
    <source>
        <strain evidence="2">UAMH 139</strain>
    </source>
</reference>
<keyword evidence="2" id="KW-1185">Reference proteome</keyword>
<dbReference type="Proteomes" id="UP000053573">
    <property type="component" value="Unassembled WGS sequence"/>
</dbReference>
<evidence type="ECO:0000313" key="2">
    <source>
        <dbReference type="Proteomes" id="UP000053573"/>
    </source>
</evidence>
<comment type="caution">
    <text evidence="1">The sequence shown here is derived from an EMBL/GenBank/DDBJ whole genome shotgun (WGS) entry which is preliminary data.</text>
</comment>